<dbReference type="RefSeq" id="WP_093097193.1">
    <property type="nucleotide sequence ID" value="NZ_FOTQ01000021.1"/>
</dbReference>
<dbReference type="Gene3D" id="3.90.550.60">
    <property type="match status" value="1"/>
</dbReference>
<dbReference type="Proteomes" id="UP000199144">
    <property type="component" value="Unassembled WGS sequence"/>
</dbReference>
<dbReference type="AlphaFoldDB" id="A0A1I4TS32"/>
<dbReference type="GO" id="GO:0016740">
    <property type="term" value="F:transferase activity"/>
    <property type="evidence" value="ECO:0007669"/>
    <property type="project" value="UniProtKB-KW"/>
</dbReference>
<dbReference type="EMBL" id="FOTQ01000021">
    <property type="protein sequence ID" value="SFM79632.1"/>
    <property type="molecule type" value="Genomic_DNA"/>
</dbReference>
<accession>A0A1I4TS32</accession>
<dbReference type="OrthoDB" id="5148555at2"/>
<protein>
    <submittedName>
        <fullName evidence="1">Glycosyltransferase, GT2 family</fullName>
    </submittedName>
</protein>
<evidence type="ECO:0000313" key="1">
    <source>
        <dbReference type="EMBL" id="SFM79632.1"/>
    </source>
</evidence>
<keyword evidence="2" id="KW-1185">Reference proteome</keyword>
<name>A0A1I4TS32_9RHOB</name>
<dbReference type="STRING" id="254406.SAMN04488042_1213"/>
<evidence type="ECO:0000313" key="2">
    <source>
        <dbReference type="Proteomes" id="UP000199144"/>
    </source>
</evidence>
<reference evidence="1 2" key="1">
    <citation type="submission" date="2016-10" db="EMBL/GenBank/DDBJ databases">
        <authorList>
            <person name="de Groot N.N."/>
        </authorList>
    </citation>
    <scope>NUCLEOTIDE SEQUENCE [LARGE SCALE GENOMIC DNA]</scope>
    <source>
        <strain evidence="1 2">DSM 15283</strain>
    </source>
</reference>
<organism evidence="1 2">
    <name type="scientific">Shimia aestuarii</name>
    <dbReference type="NCBI Taxonomy" id="254406"/>
    <lineage>
        <taxon>Bacteria</taxon>
        <taxon>Pseudomonadati</taxon>
        <taxon>Pseudomonadota</taxon>
        <taxon>Alphaproteobacteria</taxon>
        <taxon>Rhodobacterales</taxon>
        <taxon>Roseobacteraceae</taxon>
    </lineage>
</organism>
<gene>
    <name evidence="1" type="ORF">SAMN04488042_1213</name>
</gene>
<dbReference type="SUPFAM" id="SSF53448">
    <property type="entry name" value="Nucleotide-diphospho-sugar transferases"/>
    <property type="match status" value="1"/>
</dbReference>
<proteinExistence type="predicted"/>
<keyword evidence="1" id="KW-0808">Transferase</keyword>
<sequence>MTDTPPTYTTLQSLIWPEQGICTERDLYVRLHGAAGLSAEKGLVHFTKDSRAKFNTWFNLFNIGKWNHECELSDLRLSLEGTGQFEVSVFLAIPDRSWERLLNEVVTLSASAELLLDLSHVFDLPIDEGVIYFELKSLGSGKLAGAHWKTANTPRRVPNLMLSVTTFRREAAVQDTARRFEKWVETTGIRDHVRMTVVDNGQSVEIPESSHITVIPNENLGGAGGFARGLLAAKDTDASHCLFMDDDASIHMQSIERSYWFLAYAINPDTAIAGAMINTSHRWAIWENGATFNTRCVPLHMGTDLRDPGQSFGMEYATTGPAPENFYGGWWYFAFPLDTVEHMPFPFFVRGDDISFSLAHNFNIVVLNGVVSFQDSFTDKESPLTWYLDLRSHMAHHLSLETMDIGRVQTLKIALWFYLRNLPRMHYETIAAINLALEDVIKGPEFFDKTADMAQRRADIKALTVIEAWKPVTGDLPENKWRINSQSRWARLFMKITLNGHLLPLFRPFGNRVTIKARDRGLLKWVWGASQLTYLSSNRRQCYTVRHSKLHMAKVTGRFISLAARFLLRYPKLRIEWGKGYENLTSDSYWRDKLRT</sequence>
<dbReference type="InterPro" id="IPR029044">
    <property type="entry name" value="Nucleotide-diphossugar_trans"/>
</dbReference>